<dbReference type="PANTHER" id="PTHR14944:SF2">
    <property type="entry name" value="RPA-RELATED PROTEIN RADX"/>
    <property type="match status" value="1"/>
</dbReference>
<dbReference type="AlphaFoldDB" id="L8HCH2"/>
<gene>
    <name evidence="2" type="ORF">ACA1_036270</name>
</gene>
<dbReference type="InterPro" id="IPR040893">
    <property type="entry name" value="RADX"/>
</dbReference>
<dbReference type="OrthoDB" id="5965770at2759"/>
<keyword evidence="3" id="KW-1185">Reference proteome</keyword>
<evidence type="ECO:0000313" key="2">
    <source>
        <dbReference type="EMBL" id="ELR22937.1"/>
    </source>
</evidence>
<feature type="region of interest" description="Disordered" evidence="1">
    <location>
        <begin position="821"/>
        <end position="876"/>
    </location>
</feature>
<accession>L8HCH2</accession>
<reference evidence="2 3" key="1">
    <citation type="journal article" date="2013" name="Genome Biol.">
        <title>Genome of Acanthamoeba castellanii highlights extensive lateral gene transfer and early evolution of tyrosine kinase signaling.</title>
        <authorList>
            <person name="Clarke M."/>
            <person name="Lohan A.J."/>
            <person name="Liu B."/>
            <person name="Lagkouvardos I."/>
            <person name="Roy S."/>
            <person name="Zafar N."/>
            <person name="Bertelli C."/>
            <person name="Schilde C."/>
            <person name="Kianianmomeni A."/>
            <person name="Burglin T.R."/>
            <person name="Frech C."/>
            <person name="Turcotte B."/>
            <person name="Kopec K.O."/>
            <person name="Synnott J.M."/>
            <person name="Choo C."/>
            <person name="Paponov I."/>
            <person name="Finkler A."/>
            <person name="Soon Heng Tan C."/>
            <person name="Hutchins A.P."/>
            <person name="Weinmeier T."/>
            <person name="Rattei T."/>
            <person name="Chu J.S."/>
            <person name="Gimenez G."/>
            <person name="Irimia M."/>
            <person name="Rigden D.J."/>
            <person name="Fitzpatrick D.A."/>
            <person name="Lorenzo-Morales J."/>
            <person name="Bateman A."/>
            <person name="Chiu C.H."/>
            <person name="Tang P."/>
            <person name="Hegemann P."/>
            <person name="Fromm H."/>
            <person name="Raoult D."/>
            <person name="Greub G."/>
            <person name="Miranda-Saavedra D."/>
            <person name="Chen N."/>
            <person name="Nash P."/>
            <person name="Ginger M.L."/>
            <person name="Horn M."/>
            <person name="Schaap P."/>
            <person name="Caler L."/>
            <person name="Loftus B."/>
        </authorList>
    </citation>
    <scope>NUCLEOTIDE SEQUENCE [LARGE SCALE GENOMIC DNA]</scope>
    <source>
        <strain evidence="2 3">Neff</strain>
    </source>
</reference>
<feature type="compositionally biased region" description="Basic residues" evidence="1">
    <location>
        <begin position="822"/>
        <end position="840"/>
    </location>
</feature>
<dbReference type="InterPro" id="IPR012340">
    <property type="entry name" value="NA-bd_OB-fold"/>
</dbReference>
<feature type="region of interest" description="Disordered" evidence="1">
    <location>
        <begin position="701"/>
        <end position="752"/>
    </location>
</feature>
<proteinExistence type="predicted"/>
<evidence type="ECO:0000313" key="3">
    <source>
        <dbReference type="Proteomes" id="UP000011083"/>
    </source>
</evidence>
<feature type="compositionally biased region" description="Basic and acidic residues" evidence="1">
    <location>
        <begin position="935"/>
        <end position="950"/>
    </location>
</feature>
<organism evidence="2 3">
    <name type="scientific">Acanthamoeba castellanii (strain ATCC 30010 / Neff)</name>
    <dbReference type="NCBI Taxonomy" id="1257118"/>
    <lineage>
        <taxon>Eukaryota</taxon>
        <taxon>Amoebozoa</taxon>
        <taxon>Discosea</taxon>
        <taxon>Longamoebia</taxon>
        <taxon>Centramoebida</taxon>
        <taxon>Acanthamoebidae</taxon>
        <taxon>Acanthamoeba</taxon>
    </lineage>
</organism>
<dbReference type="PANTHER" id="PTHR14944">
    <property type="entry name" value="RPA-RELATED PROTEIN RADX"/>
    <property type="match status" value="1"/>
</dbReference>
<name>L8HCH2_ACACF</name>
<feature type="compositionally biased region" description="Low complexity" evidence="1">
    <location>
        <begin position="741"/>
        <end position="752"/>
    </location>
</feature>
<protein>
    <submittedName>
        <fullName evidence="2">Uncharacterized protein</fullName>
    </submittedName>
</protein>
<feature type="compositionally biased region" description="Basic and acidic residues" evidence="1">
    <location>
        <begin position="200"/>
        <end position="222"/>
    </location>
</feature>
<dbReference type="Gene3D" id="2.40.50.140">
    <property type="entry name" value="Nucleic acid-binding proteins"/>
    <property type="match status" value="1"/>
</dbReference>
<dbReference type="SUPFAM" id="SSF50249">
    <property type="entry name" value="Nucleic acid-binding proteins"/>
    <property type="match status" value="1"/>
</dbReference>
<dbReference type="Proteomes" id="UP000011083">
    <property type="component" value="Unassembled WGS sequence"/>
</dbReference>
<dbReference type="GO" id="GO:0003697">
    <property type="term" value="F:single-stranded DNA binding"/>
    <property type="evidence" value="ECO:0007669"/>
    <property type="project" value="InterPro"/>
</dbReference>
<feature type="compositionally biased region" description="Basic and acidic residues" evidence="1">
    <location>
        <begin position="841"/>
        <end position="855"/>
    </location>
</feature>
<dbReference type="Pfam" id="PF17659">
    <property type="entry name" value="RADX"/>
    <property type="match status" value="1"/>
</dbReference>
<dbReference type="VEuPathDB" id="AmoebaDB:ACA1_036270"/>
<dbReference type="EMBL" id="KB007868">
    <property type="protein sequence ID" value="ELR22937.1"/>
    <property type="molecule type" value="Genomic_DNA"/>
</dbReference>
<feature type="region of interest" description="Disordered" evidence="1">
    <location>
        <begin position="200"/>
        <end position="239"/>
    </location>
</feature>
<dbReference type="RefSeq" id="XP_004352076.1">
    <property type="nucleotide sequence ID" value="XM_004352024.1"/>
</dbReference>
<dbReference type="KEGG" id="acan:ACA1_036270"/>
<feature type="compositionally biased region" description="Acidic residues" evidence="1">
    <location>
        <begin position="856"/>
        <end position="876"/>
    </location>
</feature>
<sequence>MLSTQDPAAEGSGEELPDESANVAVMHRLSEHGIAQLSRTATDDLMTMDSDDASGGSEEINLTLCLLSIDRSEKLLQLSDENEEREAVGAGHYADLFDVTLTDGTLKRKCLLHPTLNNLVYVGRLMPGRVVKESSFSPSSCTLTSIDITPSNTIAFAEQAVSRERSASPLIGTRGYYLHVNNDTCLYGRNWGRLENEPKGVRDLDLNQGKEDEEEGERKGEEGEGEEEEGARRRDQQRWHGRLSISDEELELLVDLPMDEFLRVGSQETEAEAEEDEHGRGNLYTIAEVFSEHESMGGGQRSGAGPFIARVVQKSKVIHYAKVSDSNAKYPMRCQLVVRDRTGSATVVLWTNMCAYYYPHLEIGDLVLIGKYKIKPAYPHPHGPPWELALNAGTAFLFKLSGNWPRIPRISYDLVRSSELDKGVEDGGAFDYLGRVIFAGRQERSRKVLEWGSGGVSPRGWCLYPPSTAWLLLQDVSSLDAGGQQTSDSNMRTRGLLVKLYTNSQDFARFEDLQEGHVVLLTDLKLLVLTNDNDAEAADDSERQGRPPPVSARSITLSRSTNFTQIYIFDQSPVAAGDDAVEAQARDVQARYPLSIWHRSVQEQVAKTLRWNAIADSFYAKLLDTTRAINKQFSLLPVSTVFLRPWPLPFFQRTHPHVTVHTLRDVATVSASLHQLERASLLVQGRIVRLRSFYPRQHDTADHTAQFDEGEGGGSAISRKRKLPGKATLGPDREIKKAPKAGPSGASSTTTTVTTQVAEVGDGDGGMSGLPCFPTTSLPASFDGLLPTVALSIDIEGLNRNATCDNVVLVVPLDIEASTRVAQRKRTARRPGAGHHQTKRPRLDASDDDKGKEQQQQEEDSVVDDEADSPTSWSDDEKEEIALMSLVRYLALQSLVTPDEHAELRQRLAQAATRGNAHERQESTQAGKEEDEDAEGKAGDVGAHEESSDRRGHHAGWPGEEVRRWLAQAVGRDKRFVFLLELYARPGQLVEKVATALFPPTAHPPAAAQTRPS</sequence>
<dbReference type="GeneID" id="14923902"/>
<feature type="region of interest" description="Disordered" evidence="1">
    <location>
        <begin position="908"/>
        <end position="959"/>
    </location>
</feature>
<evidence type="ECO:0000256" key="1">
    <source>
        <dbReference type="SAM" id="MobiDB-lite"/>
    </source>
</evidence>